<dbReference type="PANTHER" id="PTHR31992:SF205">
    <property type="entry name" value="DOF ZINC FINGER PROTEIN"/>
    <property type="match status" value="1"/>
</dbReference>
<name>A0AAN7KKV7_9MYRT</name>
<keyword evidence="14" id="KW-1185">Reference proteome</keyword>
<evidence type="ECO:0000259" key="11">
    <source>
        <dbReference type="PROSITE" id="PS50089"/>
    </source>
</evidence>
<keyword evidence="1 9" id="KW-0479">Metal-binding</keyword>
<feature type="region of interest" description="Disordered" evidence="10">
    <location>
        <begin position="77"/>
        <end position="133"/>
    </location>
</feature>
<evidence type="ECO:0000256" key="6">
    <source>
        <dbReference type="ARBA" id="ARBA00023163"/>
    </source>
</evidence>
<sequence>MQDLQSIAGAGMFGGAVERRLLPLTHHYNQSLKCPRCESTNTKFCYYNNYNLSQPRHFCKSCRRYWTKGGVLRNVPVGGGCRKNKRSKAKKSSPEQPDATAATGEAPIVKDTTNSAPEKLTERKLSPNSSSDSSNLTAAAIAAVLITESASEQAAGVASSYEPLAIRTAEPNQDGACVHSLLGNGAEAMAFPDVGNYSDIIIASSKPISSGLEFGGLLLVQPSQDTCQQLQWDNQGQNQTLGAGGVFDQTVNVDLAGIDCAPCGGAFVPSDWEVKDQGAFDLPTAVDQAYWSQGHMQWTIIDSTRPDLSPSGVRHAASENHMRVRRRNSRQPSNLRRTSQKKKFKFQAFPHIPFVPFRLSVVFRIIMDDLDMDQVMEVPDTPDRFTSRHRNTNNLSPVLVEISDSPDGSSHHRPRDNDKMEKGIGQSRRPYIRPPKRIGNGSVNFRNPIIISPSDHSCTSHGHLSKKDKINRNCENEDLSSGAFDMDGNKGSSGVSSYKSFHCPEKGVTMKLKDRNGEDSCHVVKSVQALDKSSKGKEKANVSTSESICSSLICRKGTNLPNVSNDESTKRLSQLSNNVSSPRLAGQKRLVRNGCISPHSTTLRNKQLPMKINPNSCRLSQMSNEVCSNSQSCTLLDEIVADEVNHDKCKGKGILLRPCTSKEHMSTRNSIIRSDGNHIGTANAAVDVLDGYENQDGWRSAHNQPRSGRTGTAANICPSVSQKRSSSYQNKSSRSNHTDDRYSSLATSWHVSDVNGVNEPGHSAKTSNTRIGRSACISEGGASSSRLDSGNPNVMLVGSSEDSPGSTVGLFTSQQRQDFGSILEFEESSPEVRQYSPSMDHVNSPDSDTRVRQMEADEMFALELQEKLYNESPMDEYLAQMLQQVEQSQASSTSVNRRSPVPRGSTFTRSQRESIPRTTQNIPHRRGRNSNMSMRNQPPRRGRSRHSSILLSRDFQFPLDMDLDMRIDILEALEDTIGDFDGIARPRTRALRVNRDFNENDYEMLLALDENVHHAGTSSNQINSLPESKVQVDVSEEACAICLDNPKFGETIRHLPCLHKFHKDCIDPWLSRSTSCPVCKSSVT</sequence>
<dbReference type="CDD" id="cd16454">
    <property type="entry name" value="RING-H2_PA-TM-RING"/>
    <property type="match status" value="1"/>
</dbReference>
<dbReference type="PROSITE" id="PS50089">
    <property type="entry name" value="ZF_RING_2"/>
    <property type="match status" value="1"/>
</dbReference>
<dbReference type="AlphaFoldDB" id="A0AAN7KKV7"/>
<feature type="domain" description="RING-type" evidence="11">
    <location>
        <begin position="1039"/>
        <end position="1080"/>
    </location>
</feature>
<dbReference type="PROSITE" id="PS50884">
    <property type="entry name" value="ZF_DOF_2"/>
    <property type="match status" value="1"/>
</dbReference>
<protein>
    <recommendedName>
        <fullName evidence="9">Dof zinc finger protein</fullName>
    </recommendedName>
</protein>
<keyword evidence="4 9" id="KW-0805">Transcription regulation</keyword>
<feature type="compositionally biased region" description="Polar residues" evidence="10">
    <location>
        <begin position="701"/>
        <end position="713"/>
    </location>
</feature>
<evidence type="ECO:0000259" key="12">
    <source>
        <dbReference type="PROSITE" id="PS50884"/>
    </source>
</evidence>
<reference evidence="13 14" key="1">
    <citation type="journal article" date="2023" name="Hortic Res">
        <title>Pangenome of water caltrop reveals structural variations and asymmetric subgenome divergence after allopolyploidization.</title>
        <authorList>
            <person name="Zhang X."/>
            <person name="Chen Y."/>
            <person name="Wang L."/>
            <person name="Yuan Y."/>
            <person name="Fang M."/>
            <person name="Shi L."/>
            <person name="Lu R."/>
            <person name="Comes H.P."/>
            <person name="Ma Y."/>
            <person name="Chen Y."/>
            <person name="Huang G."/>
            <person name="Zhou Y."/>
            <person name="Zheng Z."/>
            <person name="Qiu Y."/>
        </authorList>
    </citation>
    <scope>NUCLEOTIDE SEQUENCE [LARGE SCALE GENOMIC DNA]</scope>
    <source>
        <tissue evidence="13">Roots</tissue>
    </source>
</reference>
<dbReference type="SUPFAM" id="SSF57850">
    <property type="entry name" value="RING/U-box"/>
    <property type="match status" value="1"/>
</dbReference>
<dbReference type="PROSITE" id="PS01361">
    <property type="entry name" value="ZF_DOF_1"/>
    <property type="match status" value="1"/>
</dbReference>
<keyword evidence="2 8" id="KW-0863">Zinc-finger</keyword>
<feature type="compositionally biased region" description="Basic residues" evidence="10">
    <location>
        <begin position="82"/>
        <end position="91"/>
    </location>
</feature>
<keyword evidence="7 8" id="KW-0539">Nucleus</keyword>
<evidence type="ECO:0000256" key="10">
    <source>
        <dbReference type="SAM" id="MobiDB-lite"/>
    </source>
</evidence>
<feature type="region of interest" description="Disordered" evidence="10">
    <location>
        <begin position="888"/>
        <end position="947"/>
    </location>
</feature>
<evidence type="ECO:0000256" key="1">
    <source>
        <dbReference type="ARBA" id="ARBA00022723"/>
    </source>
</evidence>
<dbReference type="EMBL" id="JAXIOK010000007">
    <property type="protein sequence ID" value="KAK4766071.1"/>
    <property type="molecule type" value="Genomic_DNA"/>
</dbReference>
<keyword evidence="6 9" id="KW-0804">Transcription</keyword>
<dbReference type="GO" id="GO:0003677">
    <property type="term" value="F:DNA binding"/>
    <property type="evidence" value="ECO:0007669"/>
    <property type="project" value="UniProtKB-UniRule"/>
</dbReference>
<gene>
    <name evidence="13" type="ORF">SAY87_007713</name>
</gene>
<feature type="region of interest" description="Disordered" evidence="10">
    <location>
        <begin position="307"/>
        <end position="341"/>
    </location>
</feature>
<proteinExistence type="predicted"/>
<feature type="compositionally biased region" description="Low complexity" evidence="10">
    <location>
        <begin position="721"/>
        <end position="735"/>
    </location>
</feature>
<dbReference type="Gene3D" id="3.30.40.10">
    <property type="entry name" value="Zinc/RING finger domain, C3HC4 (zinc finger)"/>
    <property type="match status" value="1"/>
</dbReference>
<dbReference type="InterPro" id="IPR003851">
    <property type="entry name" value="Znf_Dof"/>
</dbReference>
<dbReference type="GO" id="GO:0008270">
    <property type="term" value="F:zinc ion binding"/>
    <property type="evidence" value="ECO:0007669"/>
    <property type="project" value="UniProtKB-KW"/>
</dbReference>
<feature type="region of interest" description="Disordered" evidence="10">
    <location>
        <begin position="381"/>
        <end position="443"/>
    </location>
</feature>
<dbReference type="InterPro" id="IPR001841">
    <property type="entry name" value="Znf_RING"/>
</dbReference>
<dbReference type="Pfam" id="PF13639">
    <property type="entry name" value="zf-RING_2"/>
    <property type="match status" value="1"/>
</dbReference>
<comment type="function">
    <text evidence="9">Transcription factor that binds specifically to a 5'-AA[AG]G-3' consensus core sequence.</text>
</comment>
<dbReference type="PANTHER" id="PTHR31992">
    <property type="entry name" value="DOF ZINC FINGER PROTEIN DOF1.4-RELATED"/>
    <property type="match status" value="1"/>
</dbReference>
<feature type="region of interest" description="Disordered" evidence="10">
    <location>
        <begin position="696"/>
        <end position="742"/>
    </location>
</feature>
<evidence type="ECO:0000256" key="7">
    <source>
        <dbReference type="ARBA" id="ARBA00023242"/>
    </source>
</evidence>
<evidence type="ECO:0000256" key="9">
    <source>
        <dbReference type="RuleBase" id="RU369094"/>
    </source>
</evidence>
<evidence type="ECO:0000256" key="8">
    <source>
        <dbReference type="PROSITE-ProRule" id="PRU00071"/>
    </source>
</evidence>
<comment type="subcellular location">
    <subcellularLocation>
        <location evidence="8 9">Nucleus</location>
    </subcellularLocation>
</comment>
<feature type="compositionally biased region" description="Polar residues" evidence="10">
    <location>
        <begin position="888"/>
        <end position="897"/>
    </location>
</feature>
<evidence type="ECO:0000256" key="3">
    <source>
        <dbReference type="ARBA" id="ARBA00022833"/>
    </source>
</evidence>
<feature type="domain" description="Dof-type" evidence="12">
    <location>
        <begin position="32"/>
        <end position="86"/>
    </location>
</feature>
<dbReference type="GO" id="GO:0003700">
    <property type="term" value="F:DNA-binding transcription factor activity"/>
    <property type="evidence" value="ECO:0007669"/>
    <property type="project" value="UniProtKB-UniRule"/>
</dbReference>
<evidence type="ECO:0000256" key="4">
    <source>
        <dbReference type="ARBA" id="ARBA00023015"/>
    </source>
</evidence>
<evidence type="ECO:0000313" key="13">
    <source>
        <dbReference type="EMBL" id="KAK4766071.1"/>
    </source>
</evidence>
<dbReference type="GO" id="GO:0005634">
    <property type="term" value="C:nucleus"/>
    <property type="evidence" value="ECO:0007669"/>
    <property type="project" value="UniProtKB-SubCell"/>
</dbReference>
<evidence type="ECO:0000256" key="5">
    <source>
        <dbReference type="ARBA" id="ARBA00023125"/>
    </source>
</evidence>
<dbReference type="FunFam" id="3.30.40.10:FF:000594">
    <property type="entry name" value="RING/U-box superfamily protein"/>
    <property type="match status" value="1"/>
</dbReference>
<keyword evidence="5 8" id="KW-0238">DNA-binding</keyword>
<evidence type="ECO:0000313" key="14">
    <source>
        <dbReference type="Proteomes" id="UP001345219"/>
    </source>
</evidence>
<dbReference type="Proteomes" id="UP001345219">
    <property type="component" value="Chromosome 7"/>
</dbReference>
<dbReference type="Pfam" id="PF02701">
    <property type="entry name" value="Zn_ribbon_Dof"/>
    <property type="match status" value="1"/>
</dbReference>
<evidence type="ECO:0000256" key="2">
    <source>
        <dbReference type="ARBA" id="ARBA00022771"/>
    </source>
</evidence>
<comment type="caution">
    <text evidence="13">The sequence shown here is derived from an EMBL/GenBank/DDBJ whole genome shotgun (WGS) entry which is preliminary data.</text>
</comment>
<accession>A0AAN7KKV7</accession>
<dbReference type="SMART" id="SM00184">
    <property type="entry name" value="RING"/>
    <property type="match status" value="1"/>
</dbReference>
<dbReference type="InterPro" id="IPR013083">
    <property type="entry name" value="Znf_RING/FYVE/PHD"/>
</dbReference>
<organism evidence="13 14">
    <name type="scientific">Trapa incisa</name>
    <dbReference type="NCBI Taxonomy" id="236973"/>
    <lineage>
        <taxon>Eukaryota</taxon>
        <taxon>Viridiplantae</taxon>
        <taxon>Streptophyta</taxon>
        <taxon>Embryophyta</taxon>
        <taxon>Tracheophyta</taxon>
        <taxon>Spermatophyta</taxon>
        <taxon>Magnoliopsida</taxon>
        <taxon>eudicotyledons</taxon>
        <taxon>Gunneridae</taxon>
        <taxon>Pentapetalae</taxon>
        <taxon>rosids</taxon>
        <taxon>malvids</taxon>
        <taxon>Myrtales</taxon>
        <taxon>Lythraceae</taxon>
        <taxon>Trapa</taxon>
    </lineage>
</organism>
<keyword evidence="3 9" id="KW-0862">Zinc</keyword>
<dbReference type="InterPro" id="IPR045174">
    <property type="entry name" value="Dof"/>
</dbReference>